<dbReference type="AlphaFoldDB" id="A0A2A9E6Q6"/>
<dbReference type="InterPro" id="IPR036271">
    <property type="entry name" value="Tet_transcr_reg_TetR-rel_C_sf"/>
</dbReference>
<dbReference type="Proteomes" id="UP000225548">
    <property type="component" value="Unassembled WGS sequence"/>
</dbReference>
<dbReference type="InterPro" id="IPR009057">
    <property type="entry name" value="Homeodomain-like_sf"/>
</dbReference>
<feature type="DNA-binding region" description="H-T-H motif" evidence="4">
    <location>
        <begin position="36"/>
        <end position="55"/>
    </location>
</feature>
<dbReference type="Pfam" id="PF13305">
    <property type="entry name" value="TetR_C_33"/>
    <property type="match status" value="1"/>
</dbReference>
<sequence length="244" mass="25872">MNAPRTARDRARAEVMAELVSAARARLDTEGAAALSLRAVARDLGMASSAVYRYVDSRDALLTLLVIEGYDAVGAVCEDTAARARAHGADAAQTWLEVARGVRAWAIANPRIFELVYGTPVPGYEAPQETVDSATRIWQVLLTTVRGAIADGSLQSPGPDFDTTGLLADDTLAFLGTTAGTDPEDRRALEVATLRSFTLFSSLVGAISTELFGHLHKVVTDYARTFDVTIATAAAGVGLFIDLD</sequence>
<dbReference type="Pfam" id="PF00440">
    <property type="entry name" value="TetR_N"/>
    <property type="match status" value="1"/>
</dbReference>
<keyword evidence="3" id="KW-0804">Transcription</keyword>
<organism evidence="6 7">
    <name type="scientific">Sanguibacter antarcticus</name>
    <dbReference type="NCBI Taxonomy" id="372484"/>
    <lineage>
        <taxon>Bacteria</taxon>
        <taxon>Bacillati</taxon>
        <taxon>Actinomycetota</taxon>
        <taxon>Actinomycetes</taxon>
        <taxon>Micrococcales</taxon>
        <taxon>Sanguibacteraceae</taxon>
        <taxon>Sanguibacter</taxon>
    </lineage>
</organism>
<reference evidence="6 7" key="1">
    <citation type="submission" date="2017-10" db="EMBL/GenBank/DDBJ databases">
        <title>Sequencing the genomes of 1000 actinobacteria strains.</title>
        <authorList>
            <person name="Klenk H.-P."/>
        </authorList>
    </citation>
    <scope>NUCLEOTIDE SEQUENCE [LARGE SCALE GENOMIC DNA]</scope>
    <source>
        <strain evidence="6 7">DSM 18966</strain>
    </source>
</reference>
<comment type="caution">
    <text evidence="6">The sequence shown here is derived from an EMBL/GenBank/DDBJ whole genome shotgun (WGS) entry which is preliminary data.</text>
</comment>
<dbReference type="PROSITE" id="PS50977">
    <property type="entry name" value="HTH_TETR_2"/>
    <property type="match status" value="1"/>
</dbReference>
<evidence type="ECO:0000256" key="4">
    <source>
        <dbReference type="PROSITE-ProRule" id="PRU00335"/>
    </source>
</evidence>
<accession>A0A2A9E6Q6</accession>
<proteinExistence type="predicted"/>
<gene>
    <name evidence="6" type="ORF">ATL42_1783</name>
</gene>
<dbReference type="Gene3D" id="1.10.357.10">
    <property type="entry name" value="Tetracycline Repressor, domain 2"/>
    <property type="match status" value="1"/>
</dbReference>
<feature type="domain" description="HTH tetR-type" evidence="5">
    <location>
        <begin position="13"/>
        <end position="73"/>
    </location>
</feature>
<dbReference type="RefSeq" id="WP_098456456.1">
    <property type="nucleotide sequence ID" value="NZ_PDJG01000001.1"/>
</dbReference>
<evidence type="ECO:0000256" key="3">
    <source>
        <dbReference type="ARBA" id="ARBA00023163"/>
    </source>
</evidence>
<evidence type="ECO:0000313" key="6">
    <source>
        <dbReference type="EMBL" id="PFG33889.1"/>
    </source>
</evidence>
<evidence type="ECO:0000313" key="7">
    <source>
        <dbReference type="Proteomes" id="UP000225548"/>
    </source>
</evidence>
<dbReference type="SUPFAM" id="SSF48498">
    <property type="entry name" value="Tetracyclin repressor-like, C-terminal domain"/>
    <property type="match status" value="1"/>
</dbReference>
<evidence type="ECO:0000256" key="1">
    <source>
        <dbReference type="ARBA" id="ARBA00023015"/>
    </source>
</evidence>
<keyword evidence="2 4" id="KW-0238">DNA-binding</keyword>
<dbReference type="SUPFAM" id="SSF46689">
    <property type="entry name" value="Homeodomain-like"/>
    <property type="match status" value="1"/>
</dbReference>
<evidence type="ECO:0000256" key="2">
    <source>
        <dbReference type="ARBA" id="ARBA00023125"/>
    </source>
</evidence>
<evidence type="ECO:0000259" key="5">
    <source>
        <dbReference type="PROSITE" id="PS50977"/>
    </source>
</evidence>
<keyword evidence="1" id="KW-0805">Transcription regulation</keyword>
<keyword evidence="7" id="KW-1185">Reference proteome</keyword>
<protein>
    <submittedName>
        <fullName evidence="6">TetR family transcriptional regulator</fullName>
    </submittedName>
</protein>
<dbReference type="InterPro" id="IPR025996">
    <property type="entry name" value="MT1864/Rv1816-like_C"/>
</dbReference>
<dbReference type="InterPro" id="IPR001647">
    <property type="entry name" value="HTH_TetR"/>
</dbReference>
<dbReference type="EMBL" id="PDJG01000001">
    <property type="protein sequence ID" value="PFG33889.1"/>
    <property type="molecule type" value="Genomic_DNA"/>
</dbReference>
<name>A0A2A9E6Q6_9MICO</name>
<dbReference type="GO" id="GO:0003677">
    <property type="term" value="F:DNA binding"/>
    <property type="evidence" value="ECO:0007669"/>
    <property type="project" value="UniProtKB-UniRule"/>
</dbReference>
<dbReference type="OrthoDB" id="3210322at2"/>